<organism evidence="2 3">
    <name type="scientific">Brachionus calyciflorus</name>
    <dbReference type="NCBI Taxonomy" id="104777"/>
    <lineage>
        <taxon>Eukaryota</taxon>
        <taxon>Metazoa</taxon>
        <taxon>Spiralia</taxon>
        <taxon>Gnathifera</taxon>
        <taxon>Rotifera</taxon>
        <taxon>Eurotatoria</taxon>
        <taxon>Monogononta</taxon>
        <taxon>Pseudotrocha</taxon>
        <taxon>Ploima</taxon>
        <taxon>Brachionidae</taxon>
        <taxon>Brachionus</taxon>
    </lineage>
</organism>
<dbReference type="PANTHER" id="PTHR23146">
    <property type="entry name" value="LEO1 PROTEIN"/>
    <property type="match status" value="1"/>
</dbReference>
<feature type="compositionally biased region" description="Acidic residues" evidence="1">
    <location>
        <begin position="112"/>
        <end position="123"/>
    </location>
</feature>
<comment type="caution">
    <text evidence="2">The sequence shown here is derived from an EMBL/GenBank/DDBJ whole genome shotgun (WGS) entry which is preliminary data.</text>
</comment>
<dbReference type="AlphaFoldDB" id="A0A814A6I7"/>
<dbReference type="InterPro" id="IPR007149">
    <property type="entry name" value="Leo1"/>
</dbReference>
<feature type="region of interest" description="Disordered" evidence="1">
    <location>
        <begin position="1"/>
        <end position="123"/>
    </location>
</feature>
<evidence type="ECO:0000313" key="2">
    <source>
        <dbReference type="EMBL" id="CAF0907614.1"/>
    </source>
</evidence>
<evidence type="ECO:0008006" key="4">
    <source>
        <dbReference type="Google" id="ProtNLM"/>
    </source>
</evidence>
<dbReference type="PANTHER" id="PTHR23146:SF0">
    <property type="entry name" value="RNA POLYMERASE-ASSOCIATED PROTEIN LEO1"/>
    <property type="match status" value="1"/>
</dbReference>
<dbReference type="GO" id="GO:0016593">
    <property type="term" value="C:Cdc73/Paf1 complex"/>
    <property type="evidence" value="ECO:0007669"/>
    <property type="project" value="InterPro"/>
</dbReference>
<keyword evidence="3" id="KW-1185">Reference proteome</keyword>
<evidence type="ECO:0000313" key="3">
    <source>
        <dbReference type="Proteomes" id="UP000663879"/>
    </source>
</evidence>
<sequence length="425" mass="49524">MSAINDIFGSGSENESENNNEVEHDQVEEEEEEHEQEEEENQEEEEHQENNEQEDEEHESAGSDDDDIVRKAPKAAAEVFGDELNDLSESEKDDKEQEDEEEGETNIQMHMEEEEEEEEEEPEVIDIEIPRVKTDLGKEVHFVKLPNFLSVEPKPFDPDTYEDDNPTKNDTLDEEGKTRVRLKVENTIRWRYEKDEDGNLTKQSNAKIVKWSDGGLSLHLGNEIFDVYKAFMQGDHNHLFIRQGNVLQGQTVFKTKLTFRPHSIDSMTHRKMTMSLVESGSKTKKVKILNEIAKNPENKRLELMKQEEEKLKAASRRQNQQRRMREKSHQKGLSAKYLEDRYSDDDNGISLSDIKNKFKRGSRNDSKVSIYSSSDESDRERRLNKAKSNDYESDEYESESDYDDRRKSSSAKKKKKKVVTDDDDE</sequence>
<feature type="compositionally biased region" description="Basic residues" evidence="1">
    <location>
        <begin position="313"/>
        <end position="330"/>
    </location>
</feature>
<gene>
    <name evidence="2" type="ORF">OXX778_LOCUS11729</name>
</gene>
<feature type="compositionally biased region" description="Basic and acidic residues" evidence="1">
    <location>
        <begin position="376"/>
        <end position="390"/>
    </location>
</feature>
<dbReference type="GO" id="GO:1990269">
    <property type="term" value="F:RNA polymerase II C-terminal domain phosphoserine binding"/>
    <property type="evidence" value="ECO:0007669"/>
    <property type="project" value="TreeGrafter"/>
</dbReference>
<dbReference type="Proteomes" id="UP000663879">
    <property type="component" value="Unassembled WGS sequence"/>
</dbReference>
<reference evidence="2" key="1">
    <citation type="submission" date="2021-02" db="EMBL/GenBank/DDBJ databases">
        <authorList>
            <person name="Nowell W R."/>
        </authorList>
    </citation>
    <scope>NUCLEOTIDE SEQUENCE</scope>
    <source>
        <strain evidence="2">Ploen Becks lab</strain>
    </source>
</reference>
<proteinExistence type="predicted"/>
<name>A0A814A6I7_9BILA</name>
<feature type="compositionally biased region" description="Basic residues" evidence="1">
    <location>
        <begin position="408"/>
        <end position="417"/>
    </location>
</feature>
<dbReference type="EMBL" id="CAJNOC010002027">
    <property type="protein sequence ID" value="CAF0907614.1"/>
    <property type="molecule type" value="Genomic_DNA"/>
</dbReference>
<dbReference type="GO" id="GO:0032968">
    <property type="term" value="P:positive regulation of transcription elongation by RNA polymerase II"/>
    <property type="evidence" value="ECO:0007669"/>
    <property type="project" value="TreeGrafter"/>
</dbReference>
<evidence type="ECO:0000256" key="1">
    <source>
        <dbReference type="SAM" id="MobiDB-lite"/>
    </source>
</evidence>
<feature type="compositionally biased region" description="Basic and acidic residues" evidence="1">
    <location>
        <begin position="165"/>
        <end position="176"/>
    </location>
</feature>
<feature type="compositionally biased region" description="Acidic residues" evidence="1">
    <location>
        <begin position="391"/>
        <end position="402"/>
    </location>
</feature>
<accession>A0A814A6I7</accession>
<feature type="region of interest" description="Disordered" evidence="1">
    <location>
        <begin position="309"/>
        <end position="425"/>
    </location>
</feature>
<dbReference type="GO" id="GO:0006368">
    <property type="term" value="P:transcription elongation by RNA polymerase II"/>
    <property type="evidence" value="ECO:0007669"/>
    <property type="project" value="InterPro"/>
</dbReference>
<dbReference type="OrthoDB" id="20844at2759"/>
<dbReference type="Pfam" id="PF04004">
    <property type="entry name" value="Leo1"/>
    <property type="match status" value="1"/>
</dbReference>
<feature type="region of interest" description="Disordered" evidence="1">
    <location>
        <begin position="152"/>
        <end position="176"/>
    </location>
</feature>
<feature type="compositionally biased region" description="Acidic residues" evidence="1">
    <location>
        <begin position="14"/>
        <end position="67"/>
    </location>
</feature>
<protein>
    <recommendedName>
        <fullName evidence="4">RNA polymerase-associated protein LEO1</fullName>
    </recommendedName>
</protein>